<name>A0A9W3VHE0_BACTU</name>
<evidence type="ECO:0000313" key="2">
    <source>
        <dbReference type="Proteomes" id="UP000269847"/>
    </source>
</evidence>
<reference evidence="1 2" key="1">
    <citation type="submission" date="2018-09" db="EMBL/GenBank/DDBJ databases">
        <title>Complete genome of Bacillus thuringiensis strain QZL38.</title>
        <authorList>
            <person name="Song F."/>
        </authorList>
    </citation>
    <scope>NUCLEOTIDE SEQUENCE [LARGE SCALE GENOMIC DNA]</scope>
    <source>
        <strain evidence="1 2">QZL38</strain>
        <plasmid evidence="1 2">p.1</plasmid>
    </source>
</reference>
<keyword evidence="1" id="KW-0614">Plasmid</keyword>
<accession>A0A9W3VHE0</accession>
<dbReference type="EMBL" id="CP032614">
    <property type="protein sequence ID" value="AYF85392.1"/>
    <property type="molecule type" value="Genomic_DNA"/>
</dbReference>
<gene>
    <name evidence="1" type="ORF">D7J84_30970</name>
</gene>
<proteinExistence type="predicted"/>
<evidence type="ECO:0000313" key="1">
    <source>
        <dbReference type="EMBL" id="AYF85392.1"/>
    </source>
</evidence>
<dbReference type="RefSeq" id="WP_061884971.1">
    <property type="nucleotide sequence ID" value="NZ_CP014283.1"/>
</dbReference>
<geneLocation type="plasmid" evidence="1 2">
    <name>p.1</name>
</geneLocation>
<sequence length="158" mass="18222">MNNKKITVSFLIIILLLSLGAYFYFFFLEKKEEVTNTNNEKSYQQEKSSNTSSIPVKENKYYVVYIKQKNGNGSSFVPVKLNPGFKNDADFNVSISFDDYGNIINDNKIIVIDNFVISKENKEMIKKIAGINEYNEALQEIEDRVNETKNNLKKEGHI</sequence>
<dbReference type="Proteomes" id="UP000269847">
    <property type="component" value="Plasmid p.1"/>
</dbReference>
<protein>
    <submittedName>
        <fullName evidence="1">Uncharacterized protein</fullName>
    </submittedName>
</protein>
<organism evidence="1 2">
    <name type="scientific">Bacillus thuringiensis</name>
    <dbReference type="NCBI Taxonomy" id="1428"/>
    <lineage>
        <taxon>Bacteria</taxon>
        <taxon>Bacillati</taxon>
        <taxon>Bacillota</taxon>
        <taxon>Bacilli</taxon>
        <taxon>Bacillales</taxon>
        <taxon>Bacillaceae</taxon>
        <taxon>Bacillus</taxon>
        <taxon>Bacillus cereus group</taxon>
    </lineage>
</organism>
<dbReference type="AlphaFoldDB" id="A0A9W3VHE0"/>